<dbReference type="RefSeq" id="WP_190546772.1">
    <property type="nucleotide sequence ID" value="NZ_CAWPNO010000081.1"/>
</dbReference>
<reference evidence="1 2" key="1">
    <citation type="journal article" date="2020" name="ISME J.">
        <title>Comparative genomics reveals insights into cyanobacterial evolution and habitat adaptation.</title>
        <authorList>
            <person name="Chen M.Y."/>
            <person name="Teng W.K."/>
            <person name="Zhao L."/>
            <person name="Hu C.X."/>
            <person name="Zhou Y.K."/>
            <person name="Han B.P."/>
            <person name="Song L.R."/>
            <person name="Shu W.S."/>
        </authorList>
    </citation>
    <scope>NUCLEOTIDE SEQUENCE [LARGE SCALE GENOMIC DNA]</scope>
    <source>
        <strain evidence="1 2">FACHB-288</strain>
    </source>
</reference>
<dbReference type="EMBL" id="JACJQH010000047">
    <property type="protein sequence ID" value="MBD2198806.1"/>
    <property type="molecule type" value="Genomic_DNA"/>
</dbReference>
<keyword evidence="2" id="KW-1185">Reference proteome</keyword>
<sequence>MSASSQNGYGIGCYGLSNERLTVGDFPESMLWLNSQLCHSLADGKKCHLACDRIFSSRRLPIR</sequence>
<proteinExistence type="predicted"/>
<accession>A0ABR8AIP9</accession>
<dbReference type="Proteomes" id="UP000658514">
    <property type="component" value="Unassembled WGS sequence"/>
</dbReference>
<gene>
    <name evidence="1" type="ORF">H6G24_25540</name>
</gene>
<name>A0ABR8AIP9_9CYAN</name>
<evidence type="ECO:0000313" key="2">
    <source>
        <dbReference type="Proteomes" id="UP000658514"/>
    </source>
</evidence>
<comment type="caution">
    <text evidence="1">The sequence shown here is derived from an EMBL/GenBank/DDBJ whole genome shotgun (WGS) entry which is preliminary data.</text>
</comment>
<organism evidence="1 2">
    <name type="scientific">Calothrix parietina FACHB-288</name>
    <dbReference type="NCBI Taxonomy" id="2692896"/>
    <lineage>
        <taxon>Bacteria</taxon>
        <taxon>Bacillati</taxon>
        <taxon>Cyanobacteriota</taxon>
        <taxon>Cyanophyceae</taxon>
        <taxon>Nostocales</taxon>
        <taxon>Calotrichaceae</taxon>
        <taxon>Calothrix</taxon>
    </lineage>
</organism>
<evidence type="ECO:0000313" key="1">
    <source>
        <dbReference type="EMBL" id="MBD2198806.1"/>
    </source>
</evidence>
<protein>
    <submittedName>
        <fullName evidence="1">Uncharacterized protein</fullName>
    </submittedName>
</protein>